<dbReference type="EMBL" id="BBMT01000007">
    <property type="protein sequence ID" value="GAL35573.1"/>
    <property type="molecule type" value="Genomic_DNA"/>
</dbReference>
<dbReference type="SUPFAM" id="SSF48230">
    <property type="entry name" value="Chondroitin AC/alginate lyase"/>
    <property type="match status" value="1"/>
</dbReference>
<dbReference type="InterPro" id="IPR008929">
    <property type="entry name" value="Chondroitin_lyas"/>
</dbReference>
<reference evidence="1 2" key="2">
    <citation type="submission" date="2014-09" db="EMBL/GenBank/DDBJ databases">
        <authorList>
            <consortium name="NBRP consortium"/>
            <person name="Sawabe T."/>
            <person name="Meirelles P."/>
            <person name="Nakanishi M."/>
            <person name="Sayaka M."/>
            <person name="Hattori M."/>
            <person name="Ohkuma M."/>
        </authorList>
    </citation>
    <scope>NUCLEOTIDE SEQUENCE [LARGE SCALE GENOMIC DNA]</scope>
    <source>
        <strain evidence="1 2">JCM 19240</strain>
    </source>
</reference>
<proteinExistence type="predicted"/>
<reference evidence="1 2" key="1">
    <citation type="submission" date="2014-09" db="EMBL/GenBank/DDBJ databases">
        <title>Vibrio maritimus JCM 19240. (C210) whole genome shotgun sequence.</title>
        <authorList>
            <person name="Sawabe T."/>
            <person name="Meirelles P."/>
            <person name="Nakanishi M."/>
            <person name="Sayaka M."/>
            <person name="Hattori M."/>
            <person name="Ohkuma M."/>
        </authorList>
    </citation>
    <scope>NUCLEOTIDE SEQUENCE [LARGE SCALE GENOMIC DNA]</scope>
    <source>
        <strain evidence="1 2">JCM 19240</strain>
    </source>
</reference>
<comment type="caution">
    <text evidence="1">The sequence shown here is derived from an EMBL/GenBank/DDBJ whole genome shotgun (WGS) entry which is preliminary data.</text>
</comment>
<dbReference type="AlphaFoldDB" id="A0A090T8L4"/>
<organism evidence="1 2">
    <name type="scientific">Vibrio maritimus</name>
    <dbReference type="NCBI Taxonomy" id="990268"/>
    <lineage>
        <taxon>Bacteria</taxon>
        <taxon>Pseudomonadati</taxon>
        <taxon>Pseudomonadota</taxon>
        <taxon>Gammaproteobacteria</taxon>
        <taxon>Vibrionales</taxon>
        <taxon>Vibrionaceae</taxon>
        <taxon>Vibrio</taxon>
    </lineage>
</organism>
<dbReference type="Proteomes" id="UP000029224">
    <property type="component" value="Unassembled WGS sequence"/>
</dbReference>
<gene>
    <name evidence="1" type="ORF">JCM19240_420</name>
</gene>
<sequence length="155" mass="17706">MMSVLWSDYNQPLTYQPWWYGDYAPFAAHSTSLLPGWTPKGALADLKTWLETNARYAFKYGQSGILPDGTISHHVGVRQDMAFFAYGFEWMANTPFEVAGVLADTPWKIANKSYDQSADFLLDSYPNFVYRGGSIFRLQDASTLLRQHLYLVQQD</sequence>
<evidence type="ECO:0000313" key="2">
    <source>
        <dbReference type="Proteomes" id="UP000029224"/>
    </source>
</evidence>
<name>A0A090T8L4_9VIBR</name>
<evidence type="ECO:0000313" key="1">
    <source>
        <dbReference type="EMBL" id="GAL35573.1"/>
    </source>
</evidence>
<accession>A0A090T8L4</accession>
<dbReference type="Gene3D" id="1.50.10.100">
    <property type="entry name" value="Chondroitin AC/alginate lyase"/>
    <property type="match status" value="1"/>
</dbReference>
<protein>
    <submittedName>
        <fullName evidence="1">Uncharacterized protein</fullName>
    </submittedName>
</protein>
<keyword evidence="2" id="KW-1185">Reference proteome</keyword>